<dbReference type="EMBL" id="LT907988">
    <property type="protein sequence ID" value="SOE51190.1"/>
    <property type="molecule type" value="Genomic_DNA"/>
</dbReference>
<evidence type="ECO:0000313" key="4">
    <source>
        <dbReference type="Proteomes" id="UP000078558"/>
    </source>
</evidence>
<sequence length="163" mass="17627">MPSSRPEQPCLFTADELSMLAKTADALTAYLGQPVLAEVGLADSGHEWVAFGIPLPASATPGQDDTHIQMGGPDARWVGNTGGLTPGKEAYDCRFLWAIELCPEDGRRYTKLDQDGEEAGWSDALVDLLPFVLNDEDLLPDDDDDDEDVEPPVVVHDGGPQRH</sequence>
<dbReference type="STRING" id="1851544.ODI_01883"/>
<dbReference type="Proteomes" id="UP000078558">
    <property type="component" value="Chromosome I"/>
</dbReference>
<organism evidence="2 4">
    <name type="scientific">Orrella dioscoreae</name>
    <dbReference type="NCBI Taxonomy" id="1851544"/>
    <lineage>
        <taxon>Bacteria</taxon>
        <taxon>Pseudomonadati</taxon>
        <taxon>Pseudomonadota</taxon>
        <taxon>Betaproteobacteria</taxon>
        <taxon>Burkholderiales</taxon>
        <taxon>Alcaligenaceae</taxon>
        <taxon>Orrella</taxon>
    </lineage>
</organism>
<feature type="region of interest" description="Disordered" evidence="1">
    <location>
        <begin position="136"/>
        <end position="163"/>
    </location>
</feature>
<reference evidence="2 4" key="1">
    <citation type="submission" date="2016-06" db="EMBL/GenBank/DDBJ databases">
        <authorList>
            <person name="Kjaerup R.B."/>
            <person name="Dalgaard T.S."/>
            <person name="Juul-Madsen H.R."/>
        </authorList>
    </citation>
    <scope>NUCLEOTIDE SEQUENCE [LARGE SCALE GENOMIC DNA]</scope>
    <source>
        <strain evidence="2">Orrdi1</strain>
    </source>
</reference>
<protein>
    <submittedName>
        <fullName evidence="2">Ortholog of Bordetella pertussis (BX470248) BP3235</fullName>
    </submittedName>
</protein>
<gene>
    <name evidence="2" type="ORF">ODI_01883</name>
    <name evidence="3" type="ORF">ODI_R3260</name>
</gene>
<feature type="compositionally biased region" description="Acidic residues" evidence="1">
    <location>
        <begin position="136"/>
        <end position="150"/>
    </location>
</feature>
<dbReference type="OrthoDB" id="8684364at2"/>
<evidence type="ECO:0000313" key="2">
    <source>
        <dbReference type="EMBL" id="SBT26633.1"/>
    </source>
</evidence>
<reference evidence="3 4" key="2">
    <citation type="submission" date="2017-08" db="EMBL/GenBank/DDBJ databases">
        <authorList>
            <person name="de Groot N.N."/>
        </authorList>
    </citation>
    <scope>NUCLEOTIDE SEQUENCE [LARGE SCALE GENOMIC DNA]</scope>
    <source>
        <strain evidence="3">Orrdi1</strain>
    </source>
</reference>
<accession>A0A1C3K571</accession>
<evidence type="ECO:0000313" key="3">
    <source>
        <dbReference type="EMBL" id="SOE51190.1"/>
    </source>
</evidence>
<dbReference type="RefSeq" id="WP_067756768.1">
    <property type="nucleotide sequence ID" value="NZ_LT907988.1"/>
</dbReference>
<keyword evidence="4" id="KW-1185">Reference proteome</keyword>
<dbReference type="KEGG" id="odi:ODI_R3260"/>
<proteinExistence type="predicted"/>
<name>A0A1C3K571_9BURK</name>
<evidence type="ECO:0000256" key="1">
    <source>
        <dbReference type="SAM" id="MobiDB-lite"/>
    </source>
</evidence>
<dbReference type="EMBL" id="FLRC01000035">
    <property type="protein sequence ID" value="SBT26633.1"/>
    <property type="molecule type" value="Genomic_DNA"/>
</dbReference>
<dbReference type="AlphaFoldDB" id="A0A1C3K571"/>